<reference evidence="1 2" key="1">
    <citation type="submission" date="2015-10" db="EMBL/GenBank/DDBJ databases">
        <title>Metagenome-Assembled Genomes uncover a global brackish microbiome.</title>
        <authorList>
            <person name="Hugerth L.W."/>
            <person name="Larsson J."/>
            <person name="Alneberg J."/>
            <person name="Lindh M.V."/>
            <person name="Legrand C."/>
            <person name="Pinhassi J."/>
            <person name="Andersson A.F."/>
        </authorList>
    </citation>
    <scope>NUCLEOTIDE SEQUENCE [LARGE SCALE GENOMIC DNA]</scope>
    <source>
        <strain evidence="1">BACL4 MAG-120507-bin80</strain>
    </source>
</reference>
<proteinExistence type="predicted"/>
<evidence type="ECO:0000313" key="1">
    <source>
        <dbReference type="EMBL" id="KRO71537.1"/>
    </source>
</evidence>
<dbReference type="EMBL" id="LIBB01000168">
    <property type="protein sequence ID" value="KRO71537.1"/>
    <property type="molecule type" value="Genomic_DNA"/>
</dbReference>
<gene>
    <name evidence="1" type="ORF">ABR69_03705</name>
</gene>
<dbReference type="SUPFAM" id="SSF55136">
    <property type="entry name" value="Probable bacterial effector-binding domain"/>
    <property type="match status" value="1"/>
</dbReference>
<dbReference type="Pfam" id="PF04832">
    <property type="entry name" value="SOUL"/>
    <property type="match status" value="1"/>
</dbReference>
<comment type="caution">
    <text evidence="1">The sequence shown here is derived from an EMBL/GenBank/DDBJ whole genome shotgun (WGS) entry which is preliminary data.</text>
</comment>
<dbReference type="InterPro" id="IPR006917">
    <property type="entry name" value="SOUL_heme-bd"/>
</dbReference>
<sequence length="228" mass="25537">MGRTPRSLSYSKSQQARGSLQLVQGALLSLFLIAAADSYGLETPDYEVLYTEGDIEYRRYEAYLVAETSIAEVGDWGKDTRDGFMQLFDYITGDNTLEAKIEMTTPVVQGQSTKIAMTAPVVESSSNGVNRMAFMLPSEYKLDNAPRPTNPAITLKEMPVRIIASIRYSGRWTDKNVAKYKAKLEQHLAANKVDVIGEFSTAVYNAPFTPPFMRRNEIHYEISALPER</sequence>
<evidence type="ECO:0000313" key="2">
    <source>
        <dbReference type="Proteomes" id="UP000051934"/>
    </source>
</evidence>
<name>A0A0R2S9G3_9GAMM</name>
<dbReference type="InterPro" id="IPR011256">
    <property type="entry name" value="Reg_factor_effector_dom_sf"/>
</dbReference>
<dbReference type="PANTHER" id="PTHR11220">
    <property type="entry name" value="HEME-BINDING PROTEIN-RELATED"/>
    <property type="match status" value="1"/>
</dbReference>
<dbReference type="Gene3D" id="3.20.80.10">
    <property type="entry name" value="Regulatory factor, effector binding domain"/>
    <property type="match status" value="1"/>
</dbReference>
<dbReference type="PANTHER" id="PTHR11220:SF1">
    <property type="entry name" value="HEME-BINDING PROTEIN 2"/>
    <property type="match status" value="1"/>
</dbReference>
<organism evidence="1 2">
    <name type="scientific">OM182 bacterium BACL3 MAG-120507-bin80</name>
    <dbReference type="NCBI Taxonomy" id="1655577"/>
    <lineage>
        <taxon>Bacteria</taxon>
        <taxon>Pseudomonadati</taxon>
        <taxon>Pseudomonadota</taxon>
        <taxon>Gammaproteobacteria</taxon>
        <taxon>OMG group</taxon>
        <taxon>OM182 clade</taxon>
    </lineage>
</organism>
<dbReference type="Proteomes" id="UP000051934">
    <property type="component" value="Unassembled WGS sequence"/>
</dbReference>
<accession>A0A0R2S9G3</accession>
<protein>
    <recommendedName>
        <fullName evidence="3">Heme-binding protein</fullName>
    </recommendedName>
</protein>
<dbReference type="AlphaFoldDB" id="A0A0R2S9G3"/>
<evidence type="ECO:0008006" key="3">
    <source>
        <dbReference type="Google" id="ProtNLM"/>
    </source>
</evidence>